<keyword evidence="5" id="KW-1185">Reference proteome</keyword>
<dbReference type="RefSeq" id="WP_012618517.1">
    <property type="nucleotide sequence ID" value="NC_011832.1"/>
</dbReference>
<dbReference type="EMBL" id="CP001338">
    <property type="protein sequence ID" value="ACL17198.1"/>
    <property type="molecule type" value="Genomic_DNA"/>
</dbReference>
<dbReference type="eggNOG" id="arCOG03544">
    <property type="taxonomic scope" value="Archaea"/>
</dbReference>
<dbReference type="PANTHER" id="PTHR36530">
    <property type="entry name" value="INHIBITOR OF CYSTEINE PEPTIDASE"/>
    <property type="match status" value="1"/>
</dbReference>
<dbReference type="Proteomes" id="UP000002457">
    <property type="component" value="Chromosome"/>
</dbReference>
<dbReference type="OrthoDB" id="28968at2157"/>
<dbReference type="STRING" id="521011.Mpal_1893"/>
<evidence type="ECO:0000313" key="5">
    <source>
        <dbReference type="Proteomes" id="UP000002457"/>
    </source>
</evidence>
<keyword evidence="1" id="KW-0646">Protease inhibitor</keyword>
<evidence type="ECO:0000256" key="2">
    <source>
        <dbReference type="ARBA" id="ARBA00022704"/>
    </source>
</evidence>
<protein>
    <recommendedName>
        <fullName evidence="3">Proteinase inhibitor I42 chagasin domain-containing protein</fullName>
    </recommendedName>
</protein>
<sequence length="153" mass="15941" precursor="true">MKRTIILLALLVTGMLLTAGCTGTGTANNSTSTSSSATLKNTTVVPGNSSMPVITGNTTAITLPAGKTTTIELPENPTTGYAWNVTLSSGLLIENNTYIQDNGTANKVGAGGTHQWVVRGVSTGKQTFSAIYKRPWEALTGNETQFTESITVT</sequence>
<dbReference type="InterPro" id="IPR018990">
    <property type="entry name" value="Prot_inh_I42_chagasin"/>
</dbReference>
<dbReference type="PROSITE" id="PS51257">
    <property type="entry name" value="PROKAR_LIPOPROTEIN"/>
    <property type="match status" value="1"/>
</dbReference>
<dbReference type="KEGG" id="mpl:Mpal_1893"/>
<evidence type="ECO:0000313" key="4">
    <source>
        <dbReference type="EMBL" id="ACL17198.1"/>
    </source>
</evidence>
<dbReference type="Gene3D" id="2.60.40.2020">
    <property type="match status" value="1"/>
</dbReference>
<dbReference type="Pfam" id="PF09394">
    <property type="entry name" value="Inhibitor_I42"/>
    <property type="match status" value="1"/>
</dbReference>
<dbReference type="GeneID" id="7272710"/>
<organism evidence="4 5">
    <name type="scientific">Methanosphaerula palustris (strain ATCC BAA-1556 / DSM 19958 / E1-9c)</name>
    <dbReference type="NCBI Taxonomy" id="521011"/>
    <lineage>
        <taxon>Archaea</taxon>
        <taxon>Methanobacteriati</taxon>
        <taxon>Methanobacteriota</taxon>
        <taxon>Stenosarchaea group</taxon>
        <taxon>Methanomicrobia</taxon>
        <taxon>Methanomicrobiales</taxon>
        <taxon>Methanoregulaceae</taxon>
        <taxon>Methanosphaerula</taxon>
    </lineage>
</organism>
<dbReference type="InterPro" id="IPR052781">
    <property type="entry name" value="Cys_protease_inhibitor_I42"/>
</dbReference>
<dbReference type="SUPFAM" id="SSF141066">
    <property type="entry name" value="ICP-like"/>
    <property type="match status" value="1"/>
</dbReference>
<evidence type="ECO:0000256" key="1">
    <source>
        <dbReference type="ARBA" id="ARBA00022690"/>
    </source>
</evidence>
<accession>B8GKQ2</accession>
<name>B8GKQ2_METPE</name>
<gene>
    <name evidence="4" type="ordered locus">Mpal_1893</name>
</gene>
<feature type="domain" description="Proteinase inhibitor I42 chagasin" evidence="3">
    <location>
        <begin position="63"/>
        <end position="147"/>
    </location>
</feature>
<dbReference type="PANTHER" id="PTHR36530:SF1">
    <property type="entry name" value="AMOEBIASIN-1"/>
    <property type="match status" value="1"/>
</dbReference>
<proteinExistence type="predicted"/>
<reference evidence="4 5" key="1">
    <citation type="journal article" date="2015" name="Genome Announc.">
        <title>Complete Genome Sequence of Methanosphaerula palustris E1-9CT, a Hydrogenotrophic Methanogen Isolated from a Minerotrophic Fen Peatland.</title>
        <authorList>
            <person name="Cadillo-Quiroz H."/>
            <person name="Browne P."/>
            <person name="Kyrpides N."/>
            <person name="Woyke T."/>
            <person name="Goodwin L."/>
            <person name="Detter C."/>
            <person name="Yavitt J.B."/>
            <person name="Zinder S.H."/>
        </authorList>
    </citation>
    <scope>NUCLEOTIDE SEQUENCE [LARGE SCALE GENOMIC DNA]</scope>
    <source>
        <strain evidence="5">ATCC BAA-1556 / DSM 19958 / E1-9c</strain>
    </source>
</reference>
<dbReference type="AlphaFoldDB" id="B8GKQ2"/>
<keyword evidence="2" id="KW-0789">Thiol protease inhibitor</keyword>
<dbReference type="GO" id="GO:0004869">
    <property type="term" value="F:cysteine-type endopeptidase inhibitor activity"/>
    <property type="evidence" value="ECO:0007669"/>
    <property type="project" value="UniProtKB-KW"/>
</dbReference>
<dbReference type="InterPro" id="IPR036331">
    <property type="entry name" value="Chagasin-like_sf"/>
</dbReference>
<dbReference type="HOGENOM" id="CLU_102057_0_1_2"/>
<evidence type="ECO:0000259" key="3">
    <source>
        <dbReference type="Pfam" id="PF09394"/>
    </source>
</evidence>